<accession>A0AAQ0VCZ2</accession>
<comment type="caution">
    <text evidence="1">The sequence shown here is derived from an EMBL/GenBank/DDBJ whole genome shotgun (WGS) entry which is preliminary data.</text>
</comment>
<evidence type="ECO:0000313" key="2">
    <source>
        <dbReference type="Proteomes" id="UP000282299"/>
    </source>
</evidence>
<reference evidence="2" key="1">
    <citation type="submission" date="2018-10" db="EMBL/GenBank/DDBJ databases">
        <title>FDA dAtabase for Regulatory Grade micrObial Sequences (FDA-ARGOS): Supporting development and validation of Infectious Disease Dx tests.</title>
        <authorList>
            <person name="Goldberg B."/>
            <person name="Campos J."/>
            <person name="Tallon L."/>
            <person name="Sadzewicz L."/>
            <person name="Zhao X."/>
            <person name="Vavikolanu K."/>
            <person name="Mehta A."/>
            <person name="Aluvathingal J."/>
            <person name="Nadendla S."/>
            <person name="Geyer C."/>
            <person name="Nandy P."/>
            <person name="Yan Y."/>
            <person name="Sichtig H."/>
        </authorList>
    </citation>
    <scope>NUCLEOTIDE SEQUENCE [LARGE SCALE GENOMIC DNA]</scope>
    <source>
        <strain evidence="2">FDAARGOS_526</strain>
    </source>
</reference>
<dbReference type="Proteomes" id="UP000282299">
    <property type="component" value="Unassembled WGS sequence"/>
</dbReference>
<name>A0AAQ0VCZ2_CITKO</name>
<sequence length="62" mass="7061">MIYLLFNAVVFMVSFQRVFKATFGNIVAPARCLPQYILLCKRSQVSGKIASFRPKDDTVTYP</sequence>
<dbReference type="EMBL" id="RKIT01000002">
    <property type="protein sequence ID" value="RSC19718.1"/>
    <property type="molecule type" value="Genomic_DNA"/>
</dbReference>
<dbReference type="AlphaFoldDB" id="A0AAQ0VCZ2"/>
<organism evidence="1 2">
    <name type="scientific">Citrobacter koseri</name>
    <name type="common">Citrobacter diversus</name>
    <dbReference type="NCBI Taxonomy" id="545"/>
    <lineage>
        <taxon>Bacteria</taxon>
        <taxon>Pseudomonadati</taxon>
        <taxon>Pseudomonadota</taxon>
        <taxon>Gammaproteobacteria</taxon>
        <taxon>Enterobacterales</taxon>
        <taxon>Enterobacteriaceae</taxon>
        <taxon>Citrobacter</taxon>
    </lineage>
</organism>
<evidence type="ECO:0000313" key="1">
    <source>
        <dbReference type="EMBL" id="RSC19718.1"/>
    </source>
</evidence>
<proteinExistence type="predicted"/>
<gene>
    <name evidence="1" type="ORF">EGS84_23550</name>
</gene>
<protein>
    <submittedName>
        <fullName evidence="1">Uncharacterized protein</fullName>
    </submittedName>
</protein>